<comment type="function">
    <text evidence="4">Nuclease that cleaves 2',3'-cGAMP.</text>
</comment>
<reference evidence="6" key="1">
    <citation type="submission" date="2025-08" db="UniProtKB">
        <authorList>
            <consortium name="RefSeq"/>
        </authorList>
    </citation>
    <scope>IDENTIFICATION</scope>
    <source>
        <tissue evidence="6">Whole larvae</tissue>
    </source>
</reference>
<evidence type="ECO:0000313" key="5">
    <source>
        <dbReference type="Proteomes" id="UP001652740"/>
    </source>
</evidence>
<keyword evidence="5" id="KW-1185">Reference proteome</keyword>
<organism evidence="5 6">
    <name type="scientific">Galleria mellonella</name>
    <name type="common">Greater wax moth</name>
    <dbReference type="NCBI Taxonomy" id="7137"/>
    <lineage>
        <taxon>Eukaryota</taxon>
        <taxon>Metazoa</taxon>
        <taxon>Ecdysozoa</taxon>
        <taxon>Arthropoda</taxon>
        <taxon>Hexapoda</taxon>
        <taxon>Insecta</taxon>
        <taxon>Pterygota</taxon>
        <taxon>Neoptera</taxon>
        <taxon>Endopterygota</taxon>
        <taxon>Lepidoptera</taxon>
        <taxon>Glossata</taxon>
        <taxon>Ditrysia</taxon>
        <taxon>Pyraloidea</taxon>
        <taxon>Pyralidae</taxon>
        <taxon>Galleriinae</taxon>
        <taxon>Galleria</taxon>
    </lineage>
</organism>
<dbReference type="Proteomes" id="UP001652740">
    <property type="component" value="Unplaced"/>
</dbReference>
<keyword evidence="2 4" id="KW-0378">Hydrolase</keyword>
<sequence length="274" mass="30239">MSTVAKFVVNILFALYFTSIFFATSTMAKAVTMSKRTVLNENYKGIVENFPIPAELHERPDGTKYASFGDVVPIHCCTPEQVSKLAKVTHHYCDVFTQELMAPLEELAYVRLDENTAEKVFINRTKRLLITSSDGQLAQWRCAPSFESANQYVAGAPVVNQDGALLSVVTARKGNHYAVSTFEGEGGYFETPEPWRTVQLSDGQIAYGAETFNSREELTEYISKTPPASVGPSEPPTAILVQGKTPRLALVAKNGRQIAHHYLPPGLVTEVDYL</sequence>
<dbReference type="GeneID" id="128200176"/>
<proteinExistence type="inferred from homology"/>
<keyword evidence="1 4" id="KW-0540">Nuclease</keyword>
<evidence type="ECO:0000256" key="1">
    <source>
        <dbReference type="ARBA" id="ARBA00022722"/>
    </source>
</evidence>
<protein>
    <submittedName>
        <fullName evidence="6">Poxin-like isoform X1</fullName>
    </submittedName>
</protein>
<gene>
    <name evidence="6" type="primary">LOC128200176</name>
</gene>
<dbReference type="RefSeq" id="XP_052748640.1">
    <property type="nucleotide sequence ID" value="XM_052892680.1"/>
</dbReference>
<comment type="catalytic activity">
    <reaction evidence="3">
        <text>2',3'-cGAMP + H2O = Gp(2'-5')Ap(3') + H(+)</text>
        <dbReference type="Rhea" id="RHEA:59472"/>
        <dbReference type="ChEBI" id="CHEBI:15377"/>
        <dbReference type="ChEBI" id="CHEBI:15378"/>
        <dbReference type="ChEBI" id="CHEBI:143093"/>
        <dbReference type="ChEBI" id="CHEBI:143098"/>
    </reaction>
    <physiologicalReaction direction="left-to-right" evidence="3">
        <dbReference type="Rhea" id="RHEA:59473"/>
    </physiologicalReaction>
</comment>
<evidence type="ECO:0000256" key="4">
    <source>
        <dbReference type="HAMAP-Rule" id="MF_04143"/>
    </source>
</evidence>
<evidence type="ECO:0000256" key="3">
    <source>
        <dbReference type="ARBA" id="ARBA00023932"/>
    </source>
</evidence>
<accession>A0ABM3MB34</accession>
<dbReference type="InterPro" id="IPR006853">
    <property type="entry name" value="Poxin_vir"/>
</dbReference>
<evidence type="ECO:0000256" key="2">
    <source>
        <dbReference type="ARBA" id="ARBA00022801"/>
    </source>
</evidence>
<evidence type="ECO:0000313" key="6">
    <source>
        <dbReference type="RefSeq" id="XP_052748640.1"/>
    </source>
</evidence>
<name>A0ABM3MB34_GALME</name>
<dbReference type="HAMAP" id="MF_04143">
    <property type="entry name" value="Poxins"/>
    <property type="match status" value="1"/>
</dbReference>